<feature type="transmembrane region" description="Helical" evidence="7">
    <location>
        <begin position="149"/>
        <end position="168"/>
    </location>
</feature>
<feature type="transmembrane region" description="Helical" evidence="7">
    <location>
        <begin position="366"/>
        <end position="388"/>
    </location>
</feature>
<evidence type="ECO:0000256" key="5">
    <source>
        <dbReference type="ARBA" id="ARBA00022989"/>
    </source>
</evidence>
<dbReference type="PIRSF" id="PIRSF002808">
    <property type="entry name" value="Hexose_phosphate_transp"/>
    <property type="match status" value="1"/>
</dbReference>
<feature type="domain" description="Major facilitator superfamily (MFS) profile" evidence="8">
    <location>
        <begin position="26"/>
        <end position="420"/>
    </location>
</feature>
<protein>
    <submittedName>
        <fullName evidence="9">MFS transporter</fullName>
    </submittedName>
</protein>
<keyword evidence="10" id="KW-1185">Reference proteome</keyword>
<name>A0ABT3GGQ4_9BACT</name>
<feature type="transmembrane region" description="Helical" evidence="7">
    <location>
        <begin position="304"/>
        <end position="322"/>
    </location>
</feature>
<proteinExistence type="predicted"/>
<evidence type="ECO:0000256" key="2">
    <source>
        <dbReference type="ARBA" id="ARBA00022448"/>
    </source>
</evidence>
<dbReference type="InterPro" id="IPR000849">
    <property type="entry name" value="Sugar_P_transporter"/>
</dbReference>
<evidence type="ECO:0000313" key="9">
    <source>
        <dbReference type="EMBL" id="MCW1922641.1"/>
    </source>
</evidence>
<dbReference type="EMBL" id="JAPDDT010000003">
    <property type="protein sequence ID" value="MCW1922641.1"/>
    <property type="molecule type" value="Genomic_DNA"/>
</dbReference>
<feature type="transmembrane region" description="Helical" evidence="7">
    <location>
        <begin position="394"/>
        <end position="416"/>
    </location>
</feature>
<evidence type="ECO:0000256" key="7">
    <source>
        <dbReference type="SAM" id="Phobius"/>
    </source>
</evidence>
<dbReference type="PROSITE" id="PS50850">
    <property type="entry name" value="MFS"/>
    <property type="match status" value="1"/>
</dbReference>
<dbReference type="Gene3D" id="1.20.1250.20">
    <property type="entry name" value="MFS general substrate transporter like domains"/>
    <property type="match status" value="2"/>
</dbReference>
<feature type="transmembrane region" description="Helical" evidence="7">
    <location>
        <begin position="20"/>
        <end position="39"/>
    </location>
</feature>
<keyword evidence="3" id="KW-0762">Sugar transport</keyword>
<gene>
    <name evidence="9" type="ORF">OKA05_08750</name>
</gene>
<feature type="transmembrane region" description="Helical" evidence="7">
    <location>
        <begin position="273"/>
        <end position="292"/>
    </location>
</feature>
<keyword evidence="2" id="KW-0813">Transport</keyword>
<evidence type="ECO:0000256" key="3">
    <source>
        <dbReference type="ARBA" id="ARBA00022597"/>
    </source>
</evidence>
<dbReference type="RefSeq" id="WP_264486750.1">
    <property type="nucleotide sequence ID" value="NZ_JAPDDT010000003.1"/>
</dbReference>
<evidence type="ECO:0000256" key="4">
    <source>
        <dbReference type="ARBA" id="ARBA00022692"/>
    </source>
</evidence>
<organism evidence="9 10">
    <name type="scientific">Luteolibacter arcticus</name>
    <dbReference type="NCBI Taxonomy" id="1581411"/>
    <lineage>
        <taxon>Bacteria</taxon>
        <taxon>Pseudomonadati</taxon>
        <taxon>Verrucomicrobiota</taxon>
        <taxon>Verrucomicrobiia</taxon>
        <taxon>Verrucomicrobiales</taxon>
        <taxon>Verrucomicrobiaceae</taxon>
        <taxon>Luteolibacter</taxon>
    </lineage>
</organism>
<dbReference type="InterPro" id="IPR020846">
    <property type="entry name" value="MFS_dom"/>
</dbReference>
<evidence type="ECO:0000256" key="1">
    <source>
        <dbReference type="ARBA" id="ARBA00004141"/>
    </source>
</evidence>
<reference evidence="9 10" key="1">
    <citation type="submission" date="2022-10" db="EMBL/GenBank/DDBJ databases">
        <title>Luteolibacter arcticus strain CCTCC AB 2014275, whole genome shotgun sequencing project.</title>
        <authorList>
            <person name="Zhao G."/>
            <person name="Shen L."/>
        </authorList>
    </citation>
    <scope>NUCLEOTIDE SEQUENCE [LARGE SCALE GENOMIC DNA]</scope>
    <source>
        <strain evidence="9 10">CCTCC AB 2014275</strain>
    </source>
</reference>
<feature type="transmembrane region" description="Helical" evidence="7">
    <location>
        <begin position="60"/>
        <end position="78"/>
    </location>
</feature>
<keyword evidence="4 7" id="KW-0812">Transmembrane</keyword>
<dbReference type="InterPro" id="IPR011701">
    <property type="entry name" value="MFS"/>
</dbReference>
<evidence type="ECO:0000256" key="6">
    <source>
        <dbReference type="ARBA" id="ARBA00023136"/>
    </source>
</evidence>
<dbReference type="PANTHER" id="PTHR43184">
    <property type="entry name" value="MAJOR FACILITATOR SUPERFAMILY TRANSPORTER 16, ISOFORM B"/>
    <property type="match status" value="1"/>
</dbReference>
<comment type="subcellular location">
    <subcellularLocation>
        <location evidence="1">Membrane</location>
        <topology evidence="1">Multi-pass membrane protein</topology>
    </subcellularLocation>
</comment>
<accession>A0ABT3GGQ4</accession>
<feature type="transmembrane region" description="Helical" evidence="7">
    <location>
        <begin position="180"/>
        <end position="200"/>
    </location>
</feature>
<evidence type="ECO:0000313" key="10">
    <source>
        <dbReference type="Proteomes" id="UP001320876"/>
    </source>
</evidence>
<dbReference type="Pfam" id="PF07690">
    <property type="entry name" value="MFS_1"/>
    <property type="match status" value="1"/>
</dbReference>
<feature type="transmembrane region" description="Helical" evidence="7">
    <location>
        <begin position="90"/>
        <end position="119"/>
    </location>
</feature>
<feature type="transmembrane region" description="Helical" evidence="7">
    <location>
        <begin position="328"/>
        <end position="345"/>
    </location>
</feature>
<keyword evidence="6 7" id="KW-0472">Membrane</keyword>
<dbReference type="SUPFAM" id="SSF103473">
    <property type="entry name" value="MFS general substrate transporter"/>
    <property type="match status" value="1"/>
</dbReference>
<comment type="caution">
    <text evidence="9">The sequence shown here is derived from an EMBL/GenBank/DDBJ whole genome shotgun (WGS) entry which is preliminary data.</text>
</comment>
<feature type="transmembrane region" description="Helical" evidence="7">
    <location>
        <begin position="235"/>
        <end position="253"/>
    </location>
</feature>
<dbReference type="InterPro" id="IPR036259">
    <property type="entry name" value="MFS_trans_sf"/>
</dbReference>
<dbReference type="Proteomes" id="UP001320876">
    <property type="component" value="Unassembled WGS sequence"/>
</dbReference>
<sequence>MQTTRPNPIPESPAATSPPVSLQTRMVLLSYLAYFFYYFTRKHLGVVTPAMVESGFSDTTIGWVQTAYGVCYATGQFLSGALGDRLGPRIALTAGMILSGIATLAFGIFPFMGVLAVCLSINGLFQSTGWPNACKVVSQWVGFRHRGRVMGVWMTCYIFGSMVANLVAGYVLGKFGWREVFLVTGIAVIVVGIAQGLFLINRPEDRGHRLERRASNASGASAKGGFMLMIRQPSILLLGVCYTGLKFVRYTFFAWSPYYLASKVGMANDSAAYVSNGFEVGGILGLAAGGWVGDRYFADNRVRLALVALLGMIAAVLLYRVISADGGIWGNAAGLAAIGFFLYIADSIVSGTAAQDIGGAESTASAAGIINGIGSTAQLFAGIVPIWLKNTWGWDAVFVSFIVLAVFSSLAVLPVARQRSLSKA</sequence>
<dbReference type="PANTHER" id="PTHR43184:SF12">
    <property type="entry name" value="SUGAR PHOSPHATE EXCHANGER 3"/>
    <property type="match status" value="1"/>
</dbReference>
<keyword evidence="5 7" id="KW-1133">Transmembrane helix</keyword>
<evidence type="ECO:0000259" key="8">
    <source>
        <dbReference type="PROSITE" id="PS50850"/>
    </source>
</evidence>